<sequence length="258" mass="29638">MKWWLLCSLLVISNGLAASPLRICVGDVNVWPPFTYWQGVTAEEKEQSLTGSATTLVLQALRQQEVDYQLLFMPWARVQHELAQANGRCDLTWDASYRHDRAEYSYFSVTLYRIQLGYFTLADSNNLLSHHQDSGVLCGVHGFNYQDFCLPREPSLRVNTVQQALDMLQKQRCDWFVSEIEPIYGGIQLGLYQLERPITPHLLGRDKQFHVQIRRDLPDALPLLNGINQYLLDAQQSGHAQAVFDRFLLFNAAEHQDP</sequence>
<name>A0A9X0R8T2_VIBME</name>
<evidence type="ECO:0000313" key="2">
    <source>
        <dbReference type="EMBL" id="MBC5851739.1"/>
    </source>
</evidence>
<organism evidence="2 3">
    <name type="scientific">Vibrio metschnikovii</name>
    <dbReference type="NCBI Taxonomy" id="28172"/>
    <lineage>
        <taxon>Bacteria</taxon>
        <taxon>Pseudomonadati</taxon>
        <taxon>Pseudomonadota</taxon>
        <taxon>Gammaproteobacteria</taxon>
        <taxon>Vibrionales</taxon>
        <taxon>Vibrionaceae</taxon>
        <taxon>Vibrio</taxon>
    </lineage>
</organism>
<gene>
    <name evidence="2" type="ORF">H8Q88_12580</name>
</gene>
<dbReference type="EMBL" id="JACRUP010000008">
    <property type="protein sequence ID" value="MBC5851739.1"/>
    <property type="molecule type" value="Genomic_DNA"/>
</dbReference>
<dbReference type="RefSeq" id="WP_187026401.1">
    <property type="nucleotide sequence ID" value="NZ_JACRUP010000008.1"/>
</dbReference>
<comment type="caution">
    <text evidence="2">The sequence shown here is derived from an EMBL/GenBank/DDBJ whole genome shotgun (WGS) entry which is preliminary data.</text>
</comment>
<dbReference type="Proteomes" id="UP000615796">
    <property type="component" value="Unassembled WGS sequence"/>
</dbReference>
<dbReference type="AlphaFoldDB" id="A0A9X0R8T2"/>
<protein>
    <submittedName>
        <fullName evidence="2">ABC transporter substrate-binding protein</fullName>
    </submittedName>
</protein>
<accession>A0A9X0R8T2</accession>
<evidence type="ECO:0000256" key="1">
    <source>
        <dbReference type="SAM" id="SignalP"/>
    </source>
</evidence>
<keyword evidence="1" id="KW-0732">Signal</keyword>
<reference evidence="2" key="1">
    <citation type="submission" date="2020-08" db="EMBL/GenBank/DDBJ databases">
        <title>Genome Sequencing and Pan-Genome Analysis of Migratory bird Vibrio Strains, Inner Mongolia.</title>
        <authorList>
            <person name="Zheng L."/>
        </authorList>
    </citation>
    <scope>NUCLEOTIDE SEQUENCE</scope>
    <source>
        <strain evidence="2">M13F</strain>
    </source>
</reference>
<feature type="chain" id="PRO_5040986576" evidence="1">
    <location>
        <begin position="18"/>
        <end position="258"/>
    </location>
</feature>
<dbReference type="Gene3D" id="3.40.190.10">
    <property type="entry name" value="Periplasmic binding protein-like II"/>
    <property type="match status" value="2"/>
</dbReference>
<keyword evidence="3" id="KW-1185">Reference proteome</keyword>
<dbReference type="SUPFAM" id="SSF53850">
    <property type="entry name" value="Periplasmic binding protein-like II"/>
    <property type="match status" value="1"/>
</dbReference>
<feature type="signal peptide" evidence="1">
    <location>
        <begin position="1"/>
        <end position="17"/>
    </location>
</feature>
<evidence type="ECO:0000313" key="3">
    <source>
        <dbReference type="Proteomes" id="UP000615796"/>
    </source>
</evidence>
<proteinExistence type="predicted"/>